<dbReference type="RefSeq" id="WP_110046813.1">
    <property type="nucleotide sequence ID" value="NZ_CP054612.1"/>
</dbReference>
<dbReference type="EMBL" id="QGTQ01000031">
    <property type="protein sequence ID" value="PWV94428.1"/>
    <property type="molecule type" value="Genomic_DNA"/>
</dbReference>
<dbReference type="AlphaFoldDB" id="A0A2V2YLD6"/>
<dbReference type="InterPro" id="IPR001633">
    <property type="entry name" value="EAL_dom"/>
</dbReference>
<organism evidence="2 3">
    <name type="scientific">Paenibacillus cellulosilyticus</name>
    <dbReference type="NCBI Taxonomy" id="375489"/>
    <lineage>
        <taxon>Bacteria</taxon>
        <taxon>Bacillati</taxon>
        <taxon>Bacillota</taxon>
        <taxon>Bacilli</taxon>
        <taxon>Bacillales</taxon>
        <taxon>Paenibacillaceae</taxon>
        <taxon>Paenibacillus</taxon>
    </lineage>
</organism>
<gene>
    <name evidence="2" type="ORF">DFQ01_13157</name>
</gene>
<dbReference type="SMART" id="SM00052">
    <property type="entry name" value="EAL"/>
    <property type="match status" value="1"/>
</dbReference>
<dbReference type="Gene3D" id="3.20.20.450">
    <property type="entry name" value="EAL domain"/>
    <property type="match status" value="1"/>
</dbReference>
<dbReference type="PANTHER" id="PTHR33121:SF76">
    <property type="entry name" value="SIGNALING PROTEIN"/>
    <property type="match status" value="1"/>
</dbReference>
<dbReference type="GO" id="GO:0071111">
    <property type="term" value="F:cyclic-guanylate-specific phosphodiesterase activity"/>
    <property type="evidence" value="ECO:0007669"/>
    <property type="project" value="InterPro"/>
</dbReference>
<protein>
    <submittedName>
        <fullName evidence="2">EAL domain-containing protein (Putative c-di-GMP-specific phosphodiesterase class I)</fullName>
    </submittedName>
</protein>
<accession>A0A2V2YLD6</accession>
<name>A0A2V2YLD6_9BACL</name>
<dbReference type="InterPro" id="IPR035919">
    <property type="entry name" value="EAL_sf"/>
</dbReference>
<dbReference type="InterPro" id="IPR050706">
    <property type="entry name" value="Cyclic-di-GMP_PDE-like"/>
</dbReference>
<feature type="domain" description="EAL" evidence="1">
    <location>
        <begin position="1"/>
        <end position="244"/>
    </location>
</feature>
<evidence type="ECO:0000259" key="1">
    <source>
        <dbReference type="PROSITE" id="PS50883"/>
    </source>
</evidence>
<dbReference type="Proteomes" id="UP000246635">
    <property type="component" value="Unassembled WGS sequence"/>
</dbReference>
<comment type="caution">
    <text evidence="2">The sequence shown here is derived from an EMBL/GenBank/DDBJ whole genome shotgun (WGS) entry which is preliminary data.</text>
</comment>
<evidence type="ECO:0000313" key="2">
    <source>
        <dbReference type="EMBL" id="PWV94428.1"/>
    </source>
</evidence>
<keyword evidence="3" id="KW-1185">Reference proteome</keyword>
<dbReference type="OrthoDB" id="581425at2"/>
<dbReference type="Pfam" id="PF00563">
    <property type="entry name" value="EAL"/>
    <property type="match status" value="1"/>
</dbReference>
<evidence type="ECO:0000313" key="3">
    <source>
        <dbReference type="Proteomes" id="UP000246635"/>
    </source>
</evidence>
<dbReference type="PANTHER" id="PTHR33121">
    <property type="entry name" value="CYCLIC DI-GMP PHOSPHODIESTERASE PDEF"/>
    <property type="match status" value="1"/>
</dbReference>
<dbReference type="CDD" id="cd01948">
    <property type="entry name" value="EAL"/>
    <property type="match status" value="1"/>
</dbReference>
<reference evidence="2 3" key="1">
    <citation type="submission" date="2018-05" db="EMBL/GenBank/DDBJ databases">
        <title>Genomic Encyclopedia of Type Strains, Phase III (KMG-III): the genomes of soil and plant-associated and newly described type strains.</title>
        <authorList>
            <person name="Whitman W."/>
        </authorList>
    </citation>
    <scope>NUCLEOTIDE SEQUENCE [LARGE SCALE GENOMIC DNA]</scope>
    <source>
        <strain evidence="2 3">CECT 5696</strain>
    </source>
</reference>
<dbReference type="SUPFAM" id="SSF141868">
    <property type="entry name" value="EAL domain-like"/>
    <property type="match status" value="1"/>
</dbReference>
<proteinExistence type="predicted"/>
<sequence>MSRALKSFDYDELFHHFQPIVEGQSAEVYGYEALIRSQSGIGPDRLFQTARRRGELFKLDTVSFETAIESFFSKEQAADDESLLFLNLLPSTIGNPLFSSFIADLEVNYVRYFRRIVVELNESTEEAHLWNTSNFELGTNLLRTLGFRIALDDTGEGASSLRKLVELKPDVVKLDRYFASGLSDSNQKQRIVNLMAELCRNDALLILEGVETEQDWQIAKRLGVTLGQGYWLGRPALLPFQQQA</sequence>
<dbReference type="PROSITE" id="PS50883">
    <property type="entry name" value="EAL"/>
    <property type="match status" value="1"/>
</dbReference>